<keyword evidence="1" id="KW-0812">Transmembrane</keyword>
<name>A0A7W6H7T7_9HYPH</name>
<keyword evidence="1" id="KW-0472">Membrane</keyword>
<gene>
    <name evidence="2" type="ORF">GGR04_004080</name>
</gene>
<reference evidence="2 3" key="1">
    <citation type="submission" date="2020-08" db="EMBL/GenBank/DDBJ databases">
        <title>Genomic Encyclopedia of Type Strains, Phase IV (KMG-IV): sequencing the most valuable type-strain genomes for metagenomic binning, comparative biology and taxonomic classification.</title>
        <authorList>
            <person name="Goeker M."/>
        </authorList>
    </citation>
    <scope>NUCLEOTIDE SEQUENCE [LARGE SCALE GENOMIC DNA]</scope>
    <source>
        <strain evidence="2 3">DSM 102238</strain>
    </source>
</reference>
<keyword evidence="3" id="KW-1185">Reference proteome</keyword>
<keyword evidence="2" id="KW-0378">Hydrolase</keyword>
<feature type="transmembrane region" description="Helical" evidence="1">
    <location>
        <begin position="72"/>
        <end position="89"/>
    </location>
</feature>
<dbReference type="GO" id="GO:0016787">
    <property type="term" value="F:hydrolase activity"/>
    <property type="evidence" value="ECO:0007669"/>
    <property type="project" value="UniProtKB-KW"/>
</dbReference>
<organism evidence="2 3">
    <name type="scientific">Aureimonas pseudogalii</name>
    <dbReference type="NCBI Taxonomy" id="1744844"/>
    <lineage>
        <taxon>Bacteria</taxon>
        <taxon>Pseudomonadati</taxon>
        <taxon>Pseudomonadota</taxon>
        <taxon>Alphaproteobacteria</taxon>
        <taxon>Hyphomicrobiales</taxon>
        <taxon>Aurantimonadaceae</taxon>
        <taxon>Aureimonas</taxon>
    </lineage>
</organism>
<evidence type="ECO:0000256" key="1">
    <source>
        <dbReference type="SAM" id="Phobius"/>
    </source>
</evidence>
<dbReference type="RefSeq" id="WP_183201851.1">
    <property type="nucleotide sequence ID" value="NZ_JACIEK010000016.1"/>
</dbReference>
<keyword evidence="1" id="KW-1133">Transmembrane helix</keyword>
<dbReference type="AlphaFoldDB" id="A0A7W6H7T7"/>
<protein>
    <submittedName>
        <fullName evidence="2">Putative dienelactone hydrolase</fullName>
    </submittedName>
</protein>
<sequence length="100" mass="10374">MPILVRVVLALVAAAIVGGGFMMFDRTRGAEWTVSPTEIAAAQADGKAGVETDRGSVTVLPIRSETADALPFKWALAGIGAGAVCFAATRRRTSRRGKAS</sequence>
<dbReference type="Proteomes" id="UP000542776">
    <property type="component" value="Unassembled WGS sequence"/>
</dbReference>
<evidence type="ECO:0000313" key="3">
    <source>
        <dbReference type="Proteomes" id="UP000542776"/>
    </source>
</evidence>
<proteinExistence type="predicted"/>
<evidence type="ECO:0000313" key="2">
    <source>
        <dbReference type="EMBL" id="MBB4000204.1"/>
    </source>
</evidence>
<comment type="caution">
    <text evidence="2">The sequence shown here is derived from an EMBL/GenBank/DDBJ whole genome shotgun (WGS) entry which is preliminary data.</text>
</comment>
<accession>A0A7W6H7T7</accession>
<dbReference type="EMBL" id="JACIEK010000016">
    <property type="protein sequence ID" value="MBB4000204.1"/>
    <property type="molecule type" value="Genomic_DNA"/>
</dbReference>
<feature type="transmembrane region" description="Helical" evidence="1">
    <location>
        <begin position="7"/>
        <end position="24"/>
    </location>
</feature>